<dbReference type="EMBL" id="LRDH01000056">
    <property type="protein sequence ID" value="PPV16959.1"/>
    <property type="molecule type" value="Genomic_DNA"/>
</dbReference>
<gene>
    <name evidence="4" type="ORF">AWN73_08905</name>
    <name evidence="5" type="ORF">FF104_04925</name>
</gene>
<dbReference type="Proteomes" id="UP000515243">
    <property type="component" value="Chromosome 1"/>
</dbReference>
<dbReference type="AlphaFoldDB" id="A0A2S7FDI7"/>
<dbReference type="PANTHER" id="PTHR22550">
    <property type="entry name" value="SPORE GERMINATION PROTEIN"/>
    <property type="match status" value="1"/>
</dbReference>
<keyword evidence="3" id="KW-0812">Transmembrane</keyword>
<dbReference type="Proteomes" id="UP000238081">
    <property type="component" value="Unassembled WGS sequence"/>
</dbReference>
<evidence type="ECO:0000256" key="1">
    <source>
        <dbReference type="ARBA" id="ARBA00005278"/>
    </source>
</evidence>
<comment type="similarity">
    <text evidence="1">Belongs to the GerABKA family.</text>
</comment>
<keyword evidence="3" id="KW-1133">Transmembrane helix</keyword>
<dbReference type="Pfam" id="PF03323">
    <property type="entry name" value="GerA"/>
    <property type="match status" value="1"/>
</dbReference>
<dbReference type="InterPro" id="IPR004995">
    <property type="entry name" value="Spore_Ger"/>
</dbReference>
<dbReference type="RefSeq" id="WP_002579474.1">
    <property type="nucleotide sequence ID" value="NZ_AP019716.1"/>
</dbReference>
<evidence type="ECO:0000256" key="3">
    <source>
        <dbReference type="SAM" id="Phobius"/>
    </source>
</evidence>
<evidence type="ECO:0000313" key="5">
    <source>
        <dbReference type="EMBL" id="QMW90313.1"/>
    </source>
</evidence>
<protein>
    <submittedName>
        <fullName evidence="5">Spore germination protein</fullName>
    </submittedName>
    <submittedName>
        <fullName evidence="4">Spore gernimation protein GerA</fullName>
    </submittedName>
</protein>
<dbReference type="GeneID" id="92943482"/>
<dbReference type="GO" id="GO:0016020">
    <property type="term" value="C:membrane"/>
    <property type="evidence" value="ECO:0007669"/>
    <property type="project" value="InterPro"/>
</dbReference>
<organism evidence="4 6">
    <name type="scientific">Clostridium butyricum</name>
    <dbReference type="NCBI Taxonomy" id="1492"/>
    <lineage>
        <taxon>Bacteria</taxon>
        <taxon>Bacillati</taxon>
        <taxon>Bacillota</taxon>
        <taxon>Clostridia</taxon>
        <taxon>Eubacteriales</taxon>
        <taxon>Clostridiaceae</taxon>
        <taxon>Clostridium</taxon>
    </lineage>
</organism>
<reference evidence="4 6" key="1">
    <citation type="submission" date="2016-01" db="EMBL/GenBank/DDBJ databases">
        <title>Characterization of the Clostridium difficile lineages that are prevalent in Hong Kong and China.</title>
        <authorList>
            <person name="Kwok J.S.-L."/>
            <person name="Lam W.-Y."/>
            <person name="Ip M."/>
            <person name="Chan T.-F."/>
            <person name="Hawkey P.M."/>
            <person name="Tsui S.K.-W."/>
        </authorList>
    </citation>
    <scope>NUCLEOTIDE SEQUENCE [LARGE SCALE GENOMIC DNA]</scope>
    <source>
        <strain evidence="4 6">300064</strain>
    </source>
</reference>
<sequence>MLKVTANYTKNIELIHSHLAVDKSFDIVERKLVVGGRKTVLYYLNGFIKDDVMEDILKSFFKISVETMDSFKSADEFMLHEIPHVSVAKENDLTKVIDALLCGQTILYIDKYEYFWIIDLRTYPGKDSSEPEKEKTLRGSRDAFIEKLVFNTGFIRRRIRDPRLVFEIHQVGTMSKTDVCVAYIDGVADEKVHQKIVNSIAKIDLNALTVGDQSLVDAMIKKNTFTPFPKVRYTERPDVTAAHLVEGKFVIFVDNSPNVIILPTTVFDFTQDINDYYFPLFTGNYLRLVRNLTVFATIFLIPIFLLYIDGSIRLPAFFDFLRPEADYRIPMFWQFFILEFAIDGLKLASLNTPNPLGTSLSVIGGLIIGEYAINTGWFTDQSILYMSVVALAGFTQPSIEMNYACKFARTLLLIFSQLFGVYGLIGGTLLILIIMWRTKTIVGEPYFYPLIPFNWRKLKTLLFRTKTTKQVQES</sequence>
<feature type="transmembrane region" description="Helical" evidence="3">
    <location>
        <begin position="411"/>
        <end position="436"/>
    </location>
</feature>
<dbReference type="KEGG" id="cbut:ATN24_06835"/>
<keyword evidence="2 3" id="KW-0472">Membrane</keyword>
<evidence type="ECO:0000313" key="7">
    <source>
        <dbReference type="Proteomes" id="UP000515243"/>
    </source>
</evidence>
<name>A0A2S7FDI7_CLOBU</name>
<dbReference type="InterPro" id="IPR050768">
    <property type="entry name" value="UPF0353/GerABKA_families"/>
</dbReference>
<dbReference type="PANTHER" id="PTHR22550:SF9">
    <property type="entry name" value="STAGE V SPORULATION PROTEIN AF"/>
    <property type="match status" value="1"/>
</dbReference>
<feature type="transmembrane region" description="Helical" evidence="3">
    <location>
        <begin position="357"/>
        <end position="377"/>
    </location>
</feature>
<reference evidence="5 7" key="2">
    <citation type="submission" date="2019-05" db="EMBL/GenBank/DDBJ databases">
        <authorList>
            <person name="Schori C."/>
            <person name="Ahrens C."/>
        </authorList>
    </citation>
    <scope>NUCLEOTIDE SEQUENCE [LARGE SCALE GENOMIC DNA]</scope>
    <source>
        <strain evidence="5 7">DSM 10702</strain>
    </source>
</reference>
<dbReference type="PIRSF" id="PIRSF005690">
    <property type="entry name" value="GerBA"/>
    <property type="match status" value="1"/>
</dbReference>
<evidence type="ECO:0000313" key="4">
    <source>
        <dbReference type="EMBL" id="PPV16959.1"/>
    </source>
</evidence>
<evidence type="ECO:0000256" key="2">
    <source>
        <dbReference type="ARBA" id="ARBA00023136"/>
    </source>
</evidence>
<evidence type="ECO:0000313" key="6">
    <source>
        <dbReference type="Proteomes" id="UP000238081"/>
    </source>
</evidence>
<proteinExistence type="inferred from homology"/>
<accession>A0A2S7FDI7</accession>
<dbReference type="EMBL" id="CP040626">
    <property type="protein sequence ID" value="QMW90313.1"/>
    <property type="molecule type" value="Genomic_DNA"/>
</dbReference>
<dbReference type="GO" id="GO:0009847">
    <property type="term" value="P:spore germination"/>
    <property type="evidence" value="ECO:0007669"/>
    <property type="project" value="InterPro"/>
</dbReference>
<dbReference type="OrthoDB" id="9772630at2"/>
<feature type="transmembrane region" description="Helical" evidence="3">
    <location>
        <begin position="288"/>
        <end position="307"/>
    </location>
</feature>